<gene>
    <name evidence="3" type="ORF">A2140_02580</name>
</gene>
<reference evidence="3 4" key="1">
    <citation type="journal article" date="2016" name="Nat. Commun.">
        <title>Thousands of microbial genomes shed light on interconnected biogeochemical processes in an aquifer system.</title>
        <authorList>
            <person name="Anantharaman K."/>
            <person name="Brown C.T."/>
            <person name="Hug L.A."/>
            <person name="Sharon I."/>
            <person name="Castelle C.J."/>
            <person name="Probst A.J."/>
            <person name="Thomas B.C."/>
            <person name="Singh A."/>
            <person name="Wilkins M.J."/>
            <person name="Karaoz U."/>
            <person name="Brodie E.L."/>
            <person name="Williams K.H."/>
            <person name="Hubbard S.S."/>
            <person name="Banfield J.F."/>
        </authorList>
    </citation>
    <scope>NUCLEOTIDE SEQUENCE [LARGE SCALE GENOMIC DNA]</scope>
</reference>
<evidence type="ECO:0000313" key="4">
    <source>
        <dbReference type="Proteomes" id="UP000178379"/>
    </source>
</evidence>
<dbReference type="InterPro" id="IPR039760">
    <property type="entry name" value="MOFRL_protein"/>
</dbReference>
<dbReference type="EMBL" id="MFSQ01000109">
    <property type="protein sequence ID" value="OGI38925.1"/>
    <property type="molecule type" value="Genomic_DNA"/>
</dbReference>
<dbReference type="GO" id="GO:0005737">
    <property type="term" value="C:cytoplasm"/>
    <property type="evidence" value="ECO:0007669"/>
    <property type="project" value="TreeGrafter"/>
</dbReference>
<dbReference type="PANTHER" id="PTHR12227">
    <property type="entry name" value="GLYCERATE KINASE"/>
    <property type="match status" value="1"/>
</dbReference>
<proteinExistence type="predicted"/>
<dbReference type="SUPFAM" id="SSF82544">
    <property type="entry name" value="GckA/TtuD-like"/>
    <property type="match status" value="1"/>
</dbReference>
<evidence type="ECO:0000313" key="3">
    <source>
        <dbReference type="EMBL" id="OGI38925.1"/>
    </source>
</evidence>
<dbReference type="AlphaFoldDB" id="A0A1F6T1R3"/>
<evidence type="ECO:0000259" key="2">
    <source>
        <dbReference type="Pfam" id="PF13660"/>
    </source>
</evidence>
<comment type="caution">
    <text evidence="3">The sequence shown here is derived from an EMBL/GenBank/DDBJ whole genome shotgun (WGS) entry which is preliminary data.</text>
</comment>
<organism evidence="3 4">
    <name type="scientific">Candidatus Muproteobacteria bacterium RBG_16_62_13</name>
    <dbReference type="NCBI Taxonomy" id="1817756"/>
    <lineage>
        <taxon>Bacteria</taxon>
        <taxon>Pseudomonadati</taxon>
        <taxon>Pseudomonadota</taxon>
        <taxon>Candidatus Muproteobacteria</taxon>
    </lineage>
</organism>
<protein>
    <recommendedName>
        <fullName evidence="5">MOFRL-associated domain-containing protein</fullName>
    </recommendedName>
</protein>
<dbReference type="InterPro" id="IPR007835">
    <property type="entry name" value="MOFRL"/>
</dbReference>
<sequence>MKLPPRDLLLNGYMAALVAVDGRVVVARRLRGERFAKPVYVIAIGKAAEAMTLGAREVLGSKIADAFIVTRNPSTSLPWPVHAGGHPLPDERSLQAGHALVAFIENLPVDAAVLVLLSGGASALVELLPDRIALDDLRRVNEWRLASGLDIAAMNAVRRHLSLLKGGRMAALLAPREVLGLVISDVPGDDLRWIGSGPLSPIGSDEGLPAGLPAFIHELLKYAPAHEQRDASNWNIRMEIVARNEDARRAAAEWAESHGIRAVAEPALITGDAAAAGQRLARALLESPRGVMHVWGGETTVRLPARPGRGGRAQHLALSAALTLAGHDGVYLLAAGSDGSDGPGEDAGALVDGATVARGELHAGRAEEALARADAGVFLE</sequence>
<name>A0A1F6T1R3_9PROT</name>
<dbReference type="Pfam" id="PF13660">
    <property type="entry name" value="DUF4147"/>
    <property type="match status" value="1"/>
</dbReference>
<feature type="domain" description="MOFRL" evidence="1">
    <location>
        <begin position="292"/>
        <end position="379"/>
    </location>
</feature>
<dbReference type="Proteomes" id="UP000178379">
    <property type="component" value="Unassembled WGS sequence"/>
</dbReference>
<accession>A0A1F6T1R3</accession>
<dbReference type="InterPro" id="IPR037035">
    <property type="entry name" value="GK-like_C_sf"/>
</dbReference>
<feature type="non-terminal residue" evidence="3">
    <location>
        <position position="380"/>
    </location>
</feature>
<dbReference type="STRING" id="1817756.A2140_02580"/>
<dbReference type="PANTHER" id="PTHR12227:SF0">
    <property type="entry name" value="GLYCERATE KINASE"/>
    <property type="match status" value="1"/>
</dbReference>
<dbReference type="Gene3D" id="3.40.1480.10">
    <property type="entry name" value="MOFRL domain"/>
    <property type="match status" value="1"/>
</dbReference>
<evidence type="ECO:0008006" key="5">
    <source>
        <dbReference type="Google" id="ProtNLM"/>
    </source>
</evidence>
<dbReference type="InterPro" id="IPR025286">
    <property type="entry name" value="MOFRL_assoc_dom"/>
</dbReference>
<dbReference type="GO" id="GO:0008887">
    <property type="term" value="F:glycerate kinase activity"/>
    <property type="evidence" value="ECO:0007669"/>
    <property type="project" value="InterPro"/>
</dbReference>
<dbReference type="InterPro" id="IPR038614">
    <property type="entry name" value="GK_N_sf"/>
</dbReference>
<feature type="domain" description="MOFRL-associated" evidence="2">
    <location>
        <begin position="13"/>
        <end position="201"/>
    </location>
</feature>
<evidence type="ECO:0000259" key="1">
    <source>
        <dbReference type="Pfam" id="PF05161"/>
    </source>
</evidence>
<dbReference type="Gene3D" id="3.40.50.10180">
    <property type="entry name" value="Glycerate kinase, MOFRL-like N-terminal domain"/>
    <property type="match status" value="1"/>
</dbReference>
<dbReference type="Pfam" id="PF05161">
    <property type="entry name" value="MOFRL"/>
    <property type="match status" value="1"/>
</dbReference>